<dbReference type="Proteomes" id="UP000235392">
    <property type="component" value="Unassembled WGS sequence"/>
</dbReference>
<sequence>MPRSSQRAESIKNLTTILWLEIKRSAFEAMLNIDDEETSEEDSDIEELIANLISIKKKRYLSKRIRLERPPDLTGYLFCLDSTRFKQEFRMLQESFHRLLSLIEGHPVFHNQSNVPQRPVRDQLTVALRRMVSALETTPLPKRLQ</sequence>
<evidence type="ECO:0000313" key="1">
    <source>
        <dbReference type="EMBL" id="PLW15091.1"/>
    </source>
</evidence>
<proteinExistence type="predicted"/>
<name>A0A2N5SPF2_9BASI</name>
<dbReference type="EMBL" id="PGCI01000806">
    <property type="protein sequence ID" value="PLW15091.1"/>
    <property type="molecule type" value="Genomic_DNA"/>
</dbReference>
<comment type="caution">
    <text evidence="1">The sequence shown here is derived from an EMBL/GenBank/DDBJ whole genome shotgun (WGS) entry which is preliminary data.</text>
</comment>
<dbReference type="AlphaFoldDB" id="A0A2N5SPF2"/>
<protein>
    <submittedName>
        <fullName evidence="1">Uncharacterized protein</fullName>
    </submittedName>
</protein>
<evidence type="ECO:0000313" key="2">
    <source>
        <dbReference type="Proteomes" id="UP000235392"/>
    </source>
</evidence>
<reference evidence="1 2" key="1">
    <citation type="submission" date="2017-11" db="EMBL/GenBank/DDBJ databases">
        <title>De novo assembly and phasing of dikaryotic genomes from two isolates of Puccinia coronata f. sp. avenae, the causal agent of oat crown rust.</title>
        <authorList>
            <person name="Miller M.E."/>
            <person name="Zhang Y."/>
            <person name="Omidvar V."/>
            <person name="Sperschneider J."/>
            <person name="Schwessinger B."/>
            <person name="Raley C."/>
            <person name="Palmer J.M."/>
            <person name="Garnica D."/>
            <person name="Upadhyaya N."/>
            <person name="Rathjen J."/>
            <person name="Taylor J.M."/>
            <person name="Park R.F."/>
            <person name="Dodds P.N."/>
            <person name="Hirsch C.D."/>
            <person name="Kianian S.F."/>
            <person name="Figueroa M."/>
        </authorList>
    </citation>
    <scope>NUCLEOTIDE SEQUENCE [LARGE SCALE GENOMIC DNA]</scope>
    <source>
        <strain evidence="1">12SD80</strain>
    </source>
</reference>
<accession>A0A2N5SPF2</accession>
<organism evidence="1 2">
    <name type="scientific">Puccinia coronata f. sp. avenae</name>
    <dbReference type="NCBI Taxonomy" id="200324"/>
    <lineage>
        <taxon>Eukaryota</taxon>
        <taxon>Fungi</taxon>
        <taxon>Dikarya</taxon>
        <taxon>Basidiomycota</taxon>
        <taxon>Pucciniomycotina</taxon>
        <taxon>Pucciniomycetes</taxon>
        <taxon>Pucciniales</taxon>
        <taxon>Pucciniaceae</taxon>
        <taxon>Puccinia</taxon>
    </lineage>
</organism>
<gene>
    <name evidence="1" type="ORF">PCASD_21515</name>
</gene>